<evidence type="ECO:0000256" key="1">
    <source>
        <dbReference type="ARBA" id="ARBA00011245"/>
    </source>
</evidence>
<comment type="subunit">
    <text evidence="1">Monomer.</text>
</comment>
<evidence type="ECO:0000256" key="10">
    <source>
        <dbReference type="ARBA" id="ARBA00049091"/>
    </source>
</evidence>
<evidence type="ECO:0000256" key="7">
    <source>
        <dbReference type="ARBA" id="ARBA00023284"/>
    </source>
</evidence>
<evidence type="ECO:0000256" key="2">
    <source>
        <dbReference type="ARBA" id="ARBA00013017"/>
    </source>
</evidence>
<dbReference type="InterPro" id="IPR024706">
    <property type="entry name" value="Peroxiredoxin_AhpC-typ"/>
</dbReference>
<protein>
    <recommendedName>
        <fullName evidence="2">thioredoxin-dependent peroxiredoxin</fullName>
        <ecNumber evidence="2">1.11.1.24</ecNumber>
    </recommendedName>
    <alternativeName>
        <fullName evidence="8">Thioredoxin peroxidase</fullName>
    </alternativeName>
</protein>
<dbReference type="PIRSF" id="PIRSF000239">
    <property type="entry name" value="AHPC"/>
    <property type="match status" value="1"/>
</dbReference>
<keyword evidence="3" id="KW-0575">Peroxidase</keyword>
<keyword evidence="7" id="KW-0676">Redox-active center</keyword>
<dbReference type="GO" id="GO:0034599">
    <property type="term" value="P:cellular response to oxidative stress"/>
    <property type="evidence" value="ECO:0007669"/>
    <property type="project" value="TreeGrafter"/>
</dbReference>
<dbReference type="CDD" id="cd03017">
    <property type="entry name" value="PRX_BCP"/>
    <property type="match status" value="1"/>
</dbReference>
<reference evidence="12" key="1">
    <citation type="submission" date="2018-05" db="EMBL/GenBank/DDBJ databases">
        <authorList>
            <person name="Lanie J.A."/>
            <person name="Ng W.-L."/>
            <person name="Kazmierczak K.M."/>
            <person name="Andrzejewski T.M."/>
            <person name="Davidsen T.M."/>
            <person name="Wayne K.J."/>
            <person name="Tettelin H."/>
            <person name="Glass J.I."/>
            <person name="Rusch D."/>
            <person name="Podicherti R."/>
            <person name="Tsui H.-C.T."/>
            <person name="Winkler M.E."/>
        </authorList>
    </citation>
    <scope>NUCLEOTIDE SEQUENCE</scope>
</reference>
<dbReference type="InterPro" id="IPR050924">
    <property type="entry name" value="Peroxiredoxin_BCP/PrxQ"/>
</dbReference>
<evidence type="ECO:0000256" key="8">
    <source>
        <dbReference type="ARBA" id="ARBA00032824"/>
    </source>
</evidence>
<evidence type="ECO:0000256" key="3">
    <source>
        <dbReference type="ARBA" id="ARBA00022559"/>
    </source>
</evidence>
<dbReference type="SUPFAM" id="SSF52833">
    <property type="entry name" value="Thioredoxin-like"/>
    <property type="match status" value="1"/>
</dbReference>
<comment type="similarity">
    <text evidence="9">Belongs to the peroxiredoxin family. BCP/PrxQ subfamily.</text>
</comment>
<dbReference type="PANTHER" id="PTHR42801:SF4">
    <property type="entry name" value="AHPC_TSA FAMILY PROTEIN"/>
    <property type="match status" value="1"/>
</dbReference>
<dbReference type="GO" id="GO:0008379">
    <property type="term" value="F:thioredoxin peroxidase activity"/>
    <property type="evidence" value="ECO:0007669"/>
    <property type="project" value="TreeGrafter"/>
</dbReference>
<comment type="catalytic activity">
    <reaction evidence="10">
        <text>a hydroperoxide + [thioredoxin]-dithiol = an alcohol + [thioredoxin]-disulfide + H2O</text>
        <dbReference type="Rhea" id="RHEA:62620"/>
        <dbReference type="Rhea" id="RHEA-COMP:10698"/>
        <dbReference type="Rhea" id="RHEA-COMP:10700"/>
        <dbReference type="ChEBI" id="CHEBI:15377"/>
        <dbReference type="ChEBI" id="CHEBI:29950"/>
        <dbReference type="ChEBI" id="CHEBI:30879"/>
        <dbReference type="ChEBI" id="CHEBI:35924"/>
        <dbReference type="ChEBI" id="CHEBI:50058"/>
        <dbReference type="EC" id="1.11.1.24"/>
    </reaction>
</comment>
<organism evidence="12">
    <name type="scientific">marine metagenome</name>
    <dbReference type="NCBI Taxonomy" id="408172"/>
    <lineage>
        <taxon>unclassified sequences</taxon>
        <taxon>metagenomes</taxon>
        <taxon>ecological metagenomes</taxon>
    </lineage>
</organism>
<dbReference type="GO" id="GO:0045454">
    <property type="term" value="P:cell redox homeostasis"/>
    <property type="evidence" value="ECO:0007669"/>
    <property type="project" value="TreeGrafter"/>
</dbReference>
<dbReference type="InterPro" id="IPR000866">
    <property type="entry name" value="AhpC/TSA"/>
</dbReference>
<dbReference type="EMBL" id="UINC01002171">
    <property type="protein sequence ID" value="SUZ93719.1"/>
    <property type="molecule type" value="Genomic_DNA"/>
</dbReference>
<dbReference type="PROSITE" id="PS51352">
    <property type="entry name" value="THIOREDOXIN_2"/>
    <property type="match status" value="1"/>
</dbReference>
<dbReference type="FunFam" id="3.40.30.10:FF:000007">
    <property type="entry name" value="Thioredoxin-dependent thiol peroxidase"/>
    <property type="match status" value="1"/>
</dbReference>
<sequence length="150" mass="17043">MELLKIGDDAPGFECIDNNGDIIKLTDYEGKKLVIFFYPKANTPGCTAQACNLSDNYQKFISSGYDVLGVSADDKNKQSNFKKKFNFPYKLLCDVEKKIINSYGVWSLKKFMGREYMGILRTTFIIDEKGVITNIIDKVKTKDHTSQILD</sequence>
<gene>
    <name evidence="12" type="ORF">METZ01_LOCUS46573</name>
</gene>
<dbReference type="PANTHER" id="PTHR42801">
    <property type="entry name" value="THIOREDOXIN-DEPENDENT PEROXIDE REDUCTASE"/>
    <property type="match status" value="1"/>
</dbReference>
<evidence type="ECO:0000256" key="4">
    <source>
        <dbReference type="ARBA" id="ARBA00022862"/>
    </source>
</evidence>
<dbReference type="InterPro" id="IPR013766">
    <property type="entry name" value="Thioredoxin_domain"/>
</dbReference>
<dbReference type="Pfam" id="PF00578">
    <property type="entry name" value="AhpC-TSA"/>
    <property type="match status" value="1"/>
</dbReference>
<dbReference type="Gene3D" id="3.40.30.10">
    <property type="entry name" value="Glutaredoxin"/>
    <property type="match status" value="1"/>
</dbReference>
<dbReference type="GO" id="GO:0005737">
    <property type="term" value="C:cytoplasm"/>
    <property type="evidence" value="ECO:0007669"/>
    <property type="project" value="TreeGrafter"/>
</dbReference>
<keyword evidence="6" id="KW-1015">Disulfide bond</keyword>
<evidence type="ECO:0000256" key="9">
    <source>
        <dbReference type="ARBA" id="ARBA00038489"/>
    </source>
</evidence>
<keyword evidence="5" id="KW-0560">Oxidoreductase</keyword>
<evidence type="ECO:0000256" key="6">
    <source>
        <dbReference type="ARBA" id="ARBA00023157"/>
    </source>
</evidence>
<keyword evidence="4" id="KW-0049">Antioxidant</keyword>
<name>A0A381RRL9_9ZZZZ</name>
<dbReference type="AlphaFoldDB" id="A0A381RRL9"/>
<accession>A0A381RRL9</accession>
<evidence type="ECO:0000313" key="12">
    <source>
        <dbReference type="EMBL" id="SUZ93719.1"/>
    </source>
</evidence>
<evidence type="ECO:0000259" key="11">
    <source>
        <dbReference type="PROSITE" id="PS51352"/>
    </source>
</evidence>
<dbReference type="InterPro" id="IPR036249">
    <property type="entry name" value="Thioredoxin-like_sf"/>
</dbReference>
<dbReference type="EC" id="1.11.1.24" evidence="2"/>
<proteinExistence type="inferred from homology"/>
<evidence type="ECO:0000256" key="5">
    <source>
        <dbReference type="ARBA" id="ARBA00023002"/>
    </source>
</evidence>
<dbReference type="NCBIfam" id="NF006960">
    <property type="entry name" value="PRK09437.1"/>
    <property type="match status" value="1"/>
</dbReference>
<feature type="domain" description="Thioredoxin" evidence="11">
    <location>
        <begin position="4"/>
        <end position="150"/>
    </location>
</feature>